<dbReference type="Gene3D" id="1.10.1520.10">
    <property type="entry name" value="Ribonuclease III domain"/>
    <property type="match status" value="1"/>
</dbReference>
<keyword evidence="9 15" id="KW-0540">Nuclease</keyword>
<dbReference type="PROSITE" id="PS50137">
    <property type="entry name" value="DS_RBD"/>
    <property type="match status" value="1"/>
</dbReference>
<dbReference type="PANTHER" id="PTHR11207:SF0">
    <property type="entry name" value="RIBONUCLEASE 3"/>
    <property type="match status" value="1"/>
</dbReference>
<evidence type="ECO:0000256" key="14">
    <source>
        <dbReference type="ARBA" id="ARBA00022884"/>
    </source>
</evidence>
<keyword evidence="19" id="KW-1185">Reference proteome</keyword>
<comment type="catalytic activity">
    <reaction evidence="1 15">
        <text>Endonucleolytic cleavage to 5'-phosphomonoester.</text>
        <dbReference type="EC" id="3.1.26.3"/>
    </reaction>
</comment>
<dbReference type="CDD" id="cd10845">
    <property type="entry name" value="DSRM_RNAse_III_family"/>
    <property type="match status" value="1"/>
</dbReference>
<feature type="domain" description="RNase III" evidence="17">
    <location>
        <begin position="8"/>
        <end position="136"/>
    </location>
</feature>
<dbReference type="GO" id="GO:0006397">
    <property type="term" value="P:mRNA processing"/>
    <property type="evidence" value="ECO:0007669"/>
    <property type="project" value="UniProtKB-UniRule"/>
</dbReference>
<keyword evidence="6 15" id="KW-0698">rRNA processing</keyword>
<protein>
    <recommendedName>
        <fullName evidence="15">Ribonuclease 3</fullName>
        <ecNumber evidence="15">3.1.26.3</ecNumber>
    </recommendedName>
    <alternativeName>
        <fullName evidence="15">Ribonuclease III</fullName>
        <shortName evidence="15">RNase III</shortName>
    </alternativeName>
</protein>
<evidence type="ECO:0000259" key="17">
    <source>
        <dbReference type="PROSITE" id="PS50142"/>
    </source>
</evidence>
<dbReference type="GO" id="GO:0019843">
    <property type="term" value="F:rRNA binding"/>
    <property type="evidence" value="ECO:0007669"/>
    <property type="project" value="UniProtKB-KW"/>
</dbReference>
<dbReference type="NCBIfam" id="TIGR02191">
    <property type="entry name" value="RNaseIII"/>
    <property type="match status" value="1"/>
</dbReference>
<keyword evidence="5 15" id="KW-0963">Cytoplasm</keyword>
<feature type="binding site" evidence="15">
    <location>
        <position position="49"/>
    </location>
    <ligand>
        <name>Mg(2+)</name>
        <dbReference type="ChEBI" id="CHEBI:18420"/>
    </ligand>
</feature>
<evidence type="ECO:0000256" key="11">
    <source>
        <dbReference type="ARBA" id="ARBA00022759"/>
    </source>
</evidence>
<feature type="domain" description="DRBM" evidence="16">
    <location>
        <begin position="160"/>
        <end position="229"/>
    </location>
</feature>
<evidence type="ECO:0000256" key="10">
    <source>
        <dbReference type="ARBA" id="ARBA00022723"/>
    </source>
</evidence>
<comment type="function">
    <text evidence="15">Digests double-stranded RNA. Involved in the processing of primary rRNA transcript to yield the immediate precursors to the large and small rRNAs (23S and 16S). Processes some mRNAs, and tRNAs when they are encoded in the rRNA operon. Processes pre-crRNA and tracrRNA of type II CRISPR loci if present in the organism.</text>
</comment>
<feature type="active site" evidence="15">
    <location>
        <position position="125"/>
    </location>
</feature>
<dbReference type="AlphaFoldDB" id="A0A1G7YLM7"/>
<keyword evidence="7 15" id="KW-0507">mRNA processing</keyword>
<keyword evidence="11 15" id="KW-0255">Endonuclease</keyword>
<dbReference type="GO" id="GO:0042802">
    <property type="term" value="F:identical protein binding"/>
    <property type="evidence" value="ECO:0007669"/>
    <property type="project" value="UniProtKB-ARBA"/>
</dbReference>
<evidence type="ECO:0000256" key="9">
    <source>
        <dbReference type="ARBA" id="ARBA00022722"/>
    </source>
</evidence>
<evidence type="ECO:0000313" key="19">
    <source>
        <dbReference type="Proteomes" id="UP000217076"/>
    </source>
</evidence>
<evidence type="ECO:0000256" key="2">
    <source>
        <dbReference type="ARBA" id="ARBA00004496"/>
    </source>
</evidence>
<dbReference type="OrthoDB" id="9805026at2"/>
<dbReference type="GO" id="GO:0004525">
    <property type="term" value="F:ribonuclease III activity"/>
    <property type="evidence" value="ECO:0007669"/>
    <property type="project" value="UniProtKB-UniRule"/>
</dbReference>
<dbReference type="InterPro" id="IPR014720">
    <property type="entry name" value="dsRBD_dom"/>
</dbReference>
<feature type="binding site" evidence="15">
    <location>
        <position position="122"/>
    </location>
    <ligand>
        <name>Mg(2+)</name>
        <dbReference type="ChEBI" id="CHEBI:18420"/>
    </ligand>
</feature>
<reference evidence="19" key="1">
    <citation type="submission" date="2016-10" db="EMBL/GenBank/DDBJ databases">
        <authorList>
            <person name="Varghese N."/>
            <person name="Submissions S."/>
        </authorList>
    </citation>
    <scope>NUCLEOTIDE SEQUENCE [LARGE SCALE GENOMIC DNA]</scope>
    <source>
        <strain evidence="19">930I</strain>
    </source>
</reference>
<dbReference type="Proteomes" id="UP000217076">
    <property type="component" value="Unassembled WGS sequence"/>
</dbReference>
<dbReference type="InterPro" id="IPR011907">
    <property type="entry name" value="RNase_III"/>
</dbReference>
<evidence type="ECO:0000256" key="4">
    <source>
        <dbReference type="ARBA" id="ARBA00011738"/>
    </source>
</evidence>
<comment type="subcellular location">
    <subcellularLocation>
        <location evidence="2 15">Cytoplasm</location>
    </subcellularLocation>
</comment>
<comment type="subunit">
    <text evidence="4 15">Homodimer.</text>
</comment>
<dbReference type="SUPFAM" id="SSF54768">
    <property type="entry name" value="dsRNA-binding domain-like"/>
    <property type="match status" value="1"/>
</dbReference>
<dbReference type="Pfam" id="PF14622">
    <property type="entry name" value="Ribonucleas_3_3"/>
    <property type="match status" value="1"/>
</dbReference>
<name>A0A1G7YLM7_9PROT</name>
<evidence type="ECO:0000259" key="16">
    <source>
        <dbReference type="PROSITE" id="PS50137"/>
    </source>
</evidence>
<comment type="similarity">
    <text evidence="3">Belongs to the ribonuclease III family.</text>
</comment>
<feature type="active site" evidence="15">
    <location>
        <position position="53"/>
    </location>
</feature>
<dbReference type="GO" id="GO:0006364">
    <property type="term" value="P:rRNA processing"/>
    <property type="evidence" value="ECO:0007669"/>
    <property type="project" value="UniProtKB-UniRule"/>
</dbReference>
<dbReference type="FunFam" id="3.30.160.20:FF:000003">
    <property type="entry name" value="Ribonuclease 3"/>
    <property type="match status" value="1"/>
</dbReference>
<evidence type="ECO:0000256" key="12">
    <source>
        <dbReference type="ARBA" id="ARBA00022801"/>
    </source>
</evidence>
<dbReference type="GO" id="GO:0008033">
    <property type="term" value="P:tRNA processing"/>
    <property type="evidence" value="ECO:0007669"/>
    <property type="project" value="UniProtKB-KW"/>
</dbReference>
<dbReference type="GO" id="GO:0046872">
    <property type="term" value="F:metal ion binding"/>
    <property type="evidence" value="ECO:0007669"/>
    <property type="project" value="UniProtKB-KW"/>
</dbReference>
<dbReference type="GO" id="GO:0010468">
    <property type="term" value="P:regulation of gene expression"/>
    <property type="evidence" value="ECO:0007669"/>
    <property type="project" value="TreeGrafter"/>
</dbReference>
<dbReference type="SUPFAM" id="SSF69065">
    <property type="entry name" value="RNase III domain-like"/>
    <property type="match status" value="1"/>
</dbReference>
<dbReference type="SMART" id="SM00535">
    <property type="entry name" value="RIBOc"/>
    <property type="match status" value="1"/>
</dbReference>
<evidence type="ECO:0000256" key="5">
    <source>
        <dbReference type="ARBA" id="ARBA00022490"/>
    </source>
</evidence>
<keyword evidence="8 15" id="KW-0819">tRNA processing</keyword>
<evidence type="ECO:0000313" key="18">
    <source>
        <dbReference type="EMBL" id="SDG97246.1"/>
    </source>
</evidence>
<evidence type="ECO:0000256" key="15">
    <source>
        <dbReference type="HAMAP-Rule" id="MF_00104"/>
    </source>
</evidence>
<dbReference type="GO" id="GO:0003725">
    <property type="term" value="F:double-stranded RNA binding"/>
    <property type="evidence" value="ECO:0007669"/>
    <property type="project" value="TreeGrafter"/>
</dbReference>
<keyword evidence="12 15" id="KW-0378">Hydrolase</keyword>
<dbReference type="HAMAP" id="MF_00104">
    <property type="entry name" value="RNase_III"/>
    <property type="match status" value="1"/>
</dbReference>
<dbReference type="PROSITE" id="PS50142">
    <property type="entry name" value="RNASE_3_2"/>
    <property type="match status" value="1"/>
</dbReference>
<feature type="binding site" evidence="15">
    <location>
        <position position="125"/>
    </location>
    <ligand>
        <name>Mg(2+)</name>
        <dbReference type="ChEBI" id="CHEBI:18420"/>
    </ligand>
</feature>
<organism evidence="18 19">
    <name type="scientific">Roseospirillum parvum</name>
    <dbReference type="NCBI Taxonomy" id="83401"/>
    <lineage>
        <taxon>Bacteria</taxon>
        <taxon>Pseudomonadati</taxon>
        <taxon>Pseudomonadota</taxon>
        <taxon>Alphaproteobacteria</taxon>
        <taxon>Rhodospirillales</taxon>
        <taxon>Rhodospirillaceae</taxon>
        <taxon>Roseospirillum</taxon>
    </lineage>
</organism>
<sequence length="233" mass="25122">MSADGFDPAPLEARLGHRFAARERLREALTHPSLNDPDNPFPHGYERLEFLGDRVLGLVVAEALMARHPDLPEGDLARHHTALVRREALVEVARALALKDHLIVDAGARDAAGEPPPSLLANATEALIGALFLDGGYAVARAFVLAHWEPLMARPGPGRDPKTALQEWAQGHGLGLPSYHQSARQGPDHAPRFTIDVEVEGLARASGEGTTKREAEKAAAQALLAILDQEGRR</sequence>
<gene>
    <name evidence="15" type="primary">rnc</name>
    <name evidence="18" type="ORF">SAMN05421742_103339</name>
</gene>
<dbReference type="EMBL" id="FNCV01000003">
    <property type="protein sequence ID" value="SDG97246.1"/>
    <property type="molecule type" value="Genomic_DNA"/>
</dbReference>
<evidence type="ECO:0000256" key="13">
    <source>
        <dbReference type="ARBA" id="ARBA00022842"/>
    </source>
</evidence>
<dbReference type="FunFam" id="1.10.1520.10:FF:000001">
    <property type="entry name" value="Ribonuclease 3"/>
    <property type="match status" value="1"/>
</dbReference>
<dbReference type="EC" id="3.1.26.3" evidence="15"/>
<dbReference type="InterPro" id="IPR036389">
    <property type="entry name" value="RNase_III_sf"/>
</dbReference>
<evidence type="ECO:0000256" key="8">
    <source>
        <dbReference type="ARBA" id="ARBA00022694"/>
    </source>
</evidence>
<evidence type="ECO:0000256" key="6">
    <source>
        <dbReference type="ARBA" id="ARBA00022552"/>
    </source>
</evidence>
<keyword evidence="15" id="KW-0699">rRNA-binding</keyword>
<dbReference type="Pfam" id="PF00035">
    <property type="entry name" value="dsrm"/>
    <property type="match status" value="1"/>
</dbReference>
<evidence type="ECO:0000256" key="1">
    <source>
        <dbReference type="ARBA" id="ARBA00000109"/>
    </source>
</evidence>
<dbReference type="GO" id="GO:0005737">
    <property type="term" value="C:cytoplasm"/>
    <property type="evidence" value="ECO:0007669"/>
    <property type="project" value="UniProtKB-SubCell"/>
</dbReference>
<keyword evidence="14 15" id="KW-0694">RNA-binding</keyword>
<evidence type="ECO:0000256" key="3">
    <source>
        <dbReference type="ARBA" id="ARBA00010183"/>
    </source>
</evidence>
<dbReference type="InterPro" id="IPR000999">
    <property type="entry name" value="RNase_III_dom"/>
</dbReference>
<dbReference type="Gene3D" id="3.30.160.20">
    <property type="match status" value="1"/>
</dbReference>
<evidence type="ECO:0000256" key="7">
    <source>
        <dbReference type="ARBA" id="ARBA00022664"/>
    </source>
</evidence>
<dbReference type="STRING" id="83401.SAMN05421742_103339"/>
<dbReference type="SMART" id="SM00358">
    <property type="entry name" value="DSRM"/>
    <property type="match status" value="1"/>
</dbReference>
<keyword evidence="10 15" id="KW-0479">Metal-binding</keyword>
<dbReference type="CDD" id="cd00593">
    <property type="entry name" value="RIBOc"/>
    <property type="match status" value="1"/>
</dbReference>
<keyword evidence="13 15" id="KW-0460">Magnesium</keyword>
<accession>A0A1G7YLM7</accession>
<proteinExistence type="inferred from homology"/>
<dbReference type="PANTHER" id="PTHR11207">
    <property type="entry name" value="RIBONUCLEASE III"/>
    <property type="match status" value="1"/>
</dbReference>
<dbReference type="RefSeq" id="WP_092617359.1">
    <property type="nucleotide sequence ID" value="NZ_FNCV01000003.1"/>
</dbReference>
<comment type="cofactor">
    <cofactor evidence="15">
        <name>Mg(2+)</name>
        <dbReference type="ChEBI" id="CHEBI:18420"/>
    </cofactor>
</comment>
<dbReference type="PROSITE" id="PS00517">
    <property type="entry name" value="RNASE_3_1"/>
    <property type="match status" value="1"/>
</dbReference>